<evidence type="ECO:0008006" key="4">
    <source>
        <dbReference type="Google" id="ProtNLM"/>
    </source>
</evidence>
<reference evidence="2 3" key="1">
    <citation type="submission" date="2018-10" db="EMBL/GenBank/DDBJ databases">
        <title>GWAS and RNA-Seq identify cryptic mechanisms of antimicrobial resistance in Acinetobacter baumannii.</title>
        <authorList>
            <person name="Sahl J.W."/>
        </authorList>
    </citation>
    <scope>NUCLEOTIDE SEQUENCE [LARGE SCALE GENOMIC DNA]</scope>
    <source>
        <strain evidence="2 3">TG41884</strain>
    </source>
</reference>
<feature type="signal peptide" evidence="1">
    <location>
        <begin position="1"/>
        <end position="22"/>
    </location>
</feature>
<sequence>MFKFFCFASVFLLCSCSSTPVALYSDPNINSSEIVTITNKCDATCKNTIKQQLGADSHYQMSEGLLLEVNGKQGTWQVRNGKAFNSSTHGGLIVKVKEGKTELVIDHNSQLVIGKPERISVDLVGGHTYVVGRMRVERIRMAYYEWFPVVFDATENKLIYGNPKQDSSKQ</sequence>
<dbReference type="RefSeq" id="WP_017387009.1">
    <property type="nucleotide sequence ID" value="NZ_BBTQ01000042.1"/>
</dbReference>
<dbReference type="Proteomes" id="UP000271320">
    <property type="component" value="Unassembled WGS sequence"/>
</dbReference>
<dbReference type="EMBL" id="RFEW01000001">
    <property type="protein sequence ID" value="RSO63250.1"/>
    <property type="molecule type" value="Genomic_DNA"/>
</dbReference>
<evidence type="ECO:0000313" key="3">
    <source>
        <dbReference type="Proteomes" id="UP000271320"/>
    </source>
</evidence>
<organism evidence="2 3">
    <name type="scientific">Acinetobacter pittii</name>
    <name type="common">Acinetobacter genomosp. 3</name>
    <dbReference type="NCBI Taxonomy" id="48296"/>
    <lineage>
        <taxon>Bacteria</taxon>
        <taxon>Pseudomonadati</taxon>
        <taxon>Pseudomonadota</taxon>
        <taxon>Gammaproteobacteria</taxon>
        <taxon>Moraxellales</taxon>
        <taxon>Moraxellaceae</taxon>
        <taxon>Acinetobacter</taxon>
        <taxon>Acinetobacter calcoaceticus/baumannii complex</taxon>
    </lineage>
</organism>
<protein>
    <recommendedName>
        <fullName evidence="4">Lipoprotein</fullName>
    </recommendedName>
</protein>
<comment type="caution">
    <text evidence="2">The sequence shown here is derived from an EMBL/GenBank/DDBJ whole genome shotgun (WGS) entry which is preliminary data.</text>
</comment>
<evidence type="ECO:0000256" key="1">
    <source>
        <dbReference type="SAM" id="SignalP"/>
    </source>
</evidence>
<dbReference type="AlphaFoldDB" id="A0A1C2U189"/>
<evidence type="ECO:0000313" key="2">
    <source>
        <dbReference type="EMBL" id="RSO63250.1"/>
    </source>
</evidence>
<name>A0A1C2U189_ACIPI</name>
<keyword evidence="1" id="KW-0732">Signal</keyword>
<feature type="chain" id="PRO_5015062159" description="Lipoprotein" evidence="1">
    <location>
        <begin position="23"/>
        <end position="170"/>
    </location>
</feature>
<gene>
    <name evidence="2" type="ORF">EA752_00525</name>
</gene>
<proteinExistence type="predicted"/>
<accession>A0A1C2U189</accession>
<dbReference type="PROSITE" id="PS51257">
    <property type="entry name" value="PROKAR_LIPOPROTEIN"/>
    <property type="match status" value="1"/>
</dbReference>